<evidence type="ECO:0000313" key="5">
    <source>
        <dbReference type="Proteomes" id="UP000295818"/>
    </source>
</evidence>
<gene>
    <name evidence="4" type="ORF">EV644_107140</name>
</gene>
<name>A0ABY2BJL1_9ACTN</name>
<dbReference type="Pfam" id="PF00583">
    <property type="entry name" value="Acetyltransf_1"/>
    <property type="match status" value="2"/>
</dbReference>
<dbReference type="PROSITE" id="PS51186">
    <property type="entry name" value="GNAT"/>
    <property type="match status" value="2"/>
</dbReference>
<dbReference type="InterPro" id="IPR050832">
    <property type="entry name" value="Bact_Acetyltransf"/>
</dbReference>
<evidence type="ECO:0000256" key="2">
    <source>
        <dbReference type="ARBA" id="ARBA00023315"/>
    </source>
</evidence>
<dbReference type="SUPFAM" id="SSF55729">
    <property type="entry name" value="Acyl-CoA N-acyltransferases (Nat)"/>
    <property type="match status" value="2"/>
</dbReference>
<protein>
    <submittedName>
        <fullName evidence="4">Mycothiol synthase</fullName>
    </submittedName>
</protein>
<dbReference type="InterPro" id="IPR016181">
    <property type="entry name" value="Acyl_CoA_acyltransferase"/>
</dbReference>
<dbReference type="Gene3D" id="3.40.630.30">
    <property type="match status" value="1"/>
</dbReference>
<dbReference type="CDD" id="cd04301">
    <property type="entry name" value="NAT_SF"/>
    <property type="match status" value="1"/>
</dbReference>
<dbReference type="RefSeq" id="WP_132190367.1">
    <property type="nucleotide sequence ID" value="NZ_SLWM01000007.1"/>
</dbReference>
<keyword evidence="2" id="KW-0012">Acyltransferase</keyword>
<reference evidence="4 5" key="1">
    <citation type="journal article" date="2015" name="Stand. Genomic Sci.">
        <title>Genomic Encyclopedia of Bacterial and Archaeal Type Strains, Phase III: the genomes of soil and plant-associated and newly described type strains.</title>
        <authorList>
            <person name="Whitman W.B."/>
            <person name="Woyke T."/>
            <person name="Klenk H.P."/>
            <person name="Zhou Y."/>
            <person name="Lilburn T.G."/>
            <person name="Beck B.J."/>
            <person name="De Vos P."/>
            <person name="Vandamme P."/>
            <person name="Eisen J.A."/>
            <person name="Garrity G."/>
            <person name="Hugenholtz P."/>
            <person name="Kyrpides N.C."/>
        </authorList>
    </citation>
    <scope>NUCLEOTIDE SEQUENCE [LARGE SCALE GENOMIC DNA]</scope>
    <source>
        <strain evidence="4 5">VKM Ac-2538</strain>
    </source>
</reference>
<dbReference type="EMBL" id="SLWM01000007">
    <property type="protein sequence ID" value="TCO21818.1"/>
    <property type="molecule type" value="Genomic_DNA"/>
</dbReference>
<proteinExistence type="predicted"/>
<feature type="domain" description="N-acetyltransferase" evidence="3">
    <location>
        <begin position="176"/>
        <end position="327"/>
    </location>
</feature>
<accession>A0ABY2BJL1</accession>
<dbReference type="InterPro" id="IPR000182">
    <property type="entry name" value="GNAT_dom"/>
</dbReference>
<keyword evidence="5" id="KW-1185">Reference proteome</keyword>
<organism evidence="4 5">
    <name type="scientific">Kribbella orskensis</name>
    <dbReference type="NCBI Taxonomy" id="2512216"/>
    <lineage>
        <taxon>Bacteria</taxon>
        <taxon>Bacillati</taxon>
        <taxon>Actinomycetota</taxon>
        <taxon>Actinomycetes</taxon>
        <taxon>Propionibacteriales</taxon>
        <taxon>Kribbellaceae</taxon>
        <taxon>Kribbella</taxon>
    </lineage>
</organism>
<evidence type="ECO:0000313" key="4">
    <source>
        <dbReference type="EMBL" id="TCO21818.1"/>
    </source>
</evidence>
<feature type="domain" description="N-acetyltransferase" evidence="3">
    <location>
        <begin position="11"/>
        <end position="173"/>
    </location>
</feature>
<dbReference type="Proteomes" id="UP000295818">
    <property type="component" value="Unassembled WGS sequence"/>
</dbReference>
<evidence type="ECO:0000256" key="1">
    <source>
        <dbReference type="ARBA" id="ARBA00022679"/>
    </source>
</evidence>
<dbReference type="PANTHER" id="PTHR43877">
    <property type="entry name" value="AMINOALKYLPHOSPHONATE N-ACETYLTRANSFERASE-RELATED-RELATED"/>
    <property type="match status" value="1"/>
</dbReference>
<comment type="caution">
    <text evidence="4">The sequence shown here is derived from an EMBL/GenBank/DDBJ whole genome shotgun (WGS) entry which is preliminary data.</text>
</comment>
<sequence length="327" mass="36193">MGTFEGWPVGIDARPIDKADAGAWAELLAAKEKVDQEGENYDADDLVEELSDPKLDAEKDTIGLWADGTMVGYGAVRWRANVIDVDRVGTEGTVHPEWRGRGLGAALLPWIIRRAGEVHAERHPEVDGEVNTGAISTNLGAHDLLTSHGFEECRYFFHMQRTFDAPVPEVTVPEGLKVVAYDPAYDRRLMDAHNEAFMDHWGSTPKDQETWKVWFTGSRAFRGDVCRLVVDGDKIVAYALGYEYVADTEATGIREIYIGQVGTLRSHRGRGLARLALAELLTESQRTGYQRASLGVDADNPTGALGLYERLGFTQVSKTISYRLPLN</sequence>
<keyword evidence="1" id="KW-0808">Transferase</keyword>
<evidence type="ECO:0000259" key="3">
    <source>
        <dbReference type="PROSITE" id="PS51186"/>
    </source>
</evidence>